<evidence type="ECO:0000313" key="1">
    <source>
        <dbReference type="EMBL" id="KAK7573888.1"/>
    </source>
</evidence>
<organism evidence="1 2">
    <name type="scientific">Parthenolecanium corni</name>
    <dbReference type="NCBI Taxonomy" id="536013"/>
    <lineage>
        <taxon>Eukaryota</taxon>
        <taxon>Metazoa</taxon>
        <taxon>Ecdysozoa</taxon>
        <taxon>Arthropoda</taxon>
        <taxon>Hexapoda</taxon>
        <taxon>Insecta</taxon>
        <taxon>Pterygota</taxon>
        <taxon>Neoptera</taxon>
        <taxon>Paraneoptera</taxon>
        <taxon>Hemiptera</taxon>
        <taxon>Sternorrhyncha</taxon>
        <taxon>Coccoidea</taxon>
        <taxon>Coccidae</taxon>
        <taxon>Parthenolecanium</taxon>
    </lineage>
</organism>
<evidence type="ECO:0000313" key="2">
    <source>
        <dbReference type="Proteomes" id="UP001367676"/>
    </source>
</evidence>
<dbReference type="EMBL" id="JBBCAQ010000037">
    <property type="protein sequence ID" value="KAK7573888.1"/>
    <property type="molecule type" value="Genomic_DNA"/>
</dbReference>
<proteinExistence type="predicted"/>
<comment type="caution">
    <text evidence="1">The sequence shown here is derived from an EMBL/GenBank/DDBJ whole genome shotgun (WGS) entry which is preliminary data.</text>
</comment>
<protein>
    <submittedName>
        <fullName evidence="1">Uncharacterized protein</fullName>
    </submittedName>
</protein>
<dbReference type="AlphaFoldDB" id="A0AAN9T8L2"/>
<gene>
    <name evidence="1" type="ORF">V9T40_011079</name>
</gene>
<reference evidence="1 2" key="1">
    <citation type="submission" date="2024-03" db="EMBL/GenBank/DDBJ databases">
        <title>Adaptation during the transition from Ophiocordyceps entomopathogen to insect associate is accompanied by gene loss and intensified selection.</title>
        <authorList>
            <person name="Ward C.M."/>
            <person name="Onetto C.A."/>
            <person name="Borneman A.R."/>
        </authorList>
    </citation>
    <scope>NUCLEOTIDE SEQUENCE [LARGE SCALE GENOMIC DNA]</scope>
    <source>
        <strain evidence="1">AWRI1</strain>
        <tissue evidence="1">Single Adult Female</tissue>
    </source>
</reference>
<dbReference type="Proteomes" id="UP001367676">
    <property type="component" value="Unassembled WGS sequence"/>
</dbReference>
<keyword evidence="2" id="KW-1185">Reference proteome</keyword>
<name>A0AAN9T8L2_9HEMI</name>
<sequence>MLKTVKKVSSHPTCNKNVLEKFIGPTVFGFNHQSSFCYLPGQSQFRSFFLLSNGCLFNSTNRVLATSDNYHVPIEKANEMNYFWEDYTKKISFKRRCVNKVATLLNCKEKIATALVDEHPVLFLEDINNTWENIQLLIESGISKDTIKKNIWVLYFDHGMYVFLELVHHDFSSVYIILVQFLDDLKSRISTIQQWNVEGCELKDFLPLLRLSPLDFQRSLDTFDVEKSTIPYGNRIVYLANILQVN</sequence>
<accession>A0AAN9T8L2</accession>